<comment type="cofactor">
    <cofactor evidence="1">
        <name>Mg(2+)</name>
        <dbReference type="ChEBI" id="CHEBI:18420"/>
    </cofactor>
</comment>
<keyword evidence="1" id="KW-0233">DNA recombination</keyword>
<dbReference type="PANTHER" id="PTHR10492:SF100">
    <property type="entry name" value="ATP-DEPENDENT DNA HELICASE"/>
    <property type="match status" value="1"/>
</dbReference>
<feature type="domain" description="DNA helicase Pif1-like 2B" evidence="3">
    <location>
        <begin position="179"/>
        <end position="225"/>
    </location>
</feature>
<organism evidence="4 5">
    <name type="scientific">Coffea arabica</name>
    <name type="common">Arabian coffee</name>
    <dbReference type="NCBI Taxonomy" id="13443"/>
    <lineage>
        <taxon>Eukaryota</taxon>
        <taxon>Viridiplantae</taxon>
        <taxon>Streptophyta</taxon>
        <taxon>Embryophyta</taxon>
        <taxon>Tracheophyta</taxon>
        <taxon>Spermatophyta</taxon>
        <taxon>Magnoliopsida</taxon>
        <taxon>eudicotyledons</taxon>
        <taxon>Gunneridae</taxon>
        <taxon>Pentapetalae</taxon>
        <taxon>asterids</taxon>
        <taxon>lamiids</taxon>
        <taxon>Gentianales</taxon>
        <taxon>Rubiaceae</taxon>
        <taxon>Ixoroideae</taxon>
        <taxon>Gardenieae complex</taxon>
        <taxon>Bertiereae - Coffeeae clade</taxon>
        <taxon>Coffeeae</taxon>
        <taxon>Coffea</taxon>
    </lineage>
</organism>
<reference evidence="5" key="2">
    <citation type="submission" date="2025-08" db="UniProtKB">
        <authorList>
            <consortium name="RefSeq"/>
        </authorList>
    </citation>
    <scope>IDENTIFICATION</scope>
    <source>
        <tissue evidence="5">Leaves</tissue>
    </source>
</reference>
<dbReference type="GO" id="GO:0000723">
    <property type="term" value="P:telomere maintenance"/>
    <property type="evidence" value="ECO:0007669"/>
    <property type="project" value="InterPro"/>
</dbReference>
<dbReference type="GeneID" id="113729429"/>
<dbReference type="RefSeq" id="XP_027109528.1">
    <property type="nucleotide sequence ID" value="XM_027253727.1"/>
</dbReference>
<evidence type="ECO:0000256" key="1">
    <source>
        <dbReference type="RuleBase" id="RU363044"/>
    </source>
</evidence>
<dbReference type="GO" id="GO:0006310">
    <property type="term" value="P:DNA recombination"/>
    <property type="evidence" value="ECO:0007669"/>
    <property type="project" value="UniProtKB-KW"/>
</dbReference>
<dbReference type="AlphaFoldDB" id="A0A6P6W2G3"/>
<dbReference type="InterPro" id="IPR027417">
    <property type="entry name" value="P-loop_NTPase"/>
</dbReference>
<evidence type="ECO:0000259" key="3">
    <source>
        <dbReference type="Pfam" id="PF21530"/>
    </source>
</evidence>
<keyword evidence="1" id="KW-0234">DNA repair</keyword>
<reference evidence="4" key="1">
    <citation type="journal article" date="2025" name="Foods">
        <title>Unveiling the Microbial Signatures of Arabica Coffee Cherries: Insights into Ripeness Specific Diversity, Functional Traits, and Implications for Quality and Safety.</title>
        <authorList>
            <consortium name="RefSeq"/>
            <person name="Tenea G.N."/>
            <person name="Cifuentes V."/>
            <person name="Reyes P."/>
            <person name="Cevallos-Vallejos M."/>
        </authorList>
    </citation>
    <scope>NUCLEOTIDE SEQUENCE [LARGE SCALE GENOMIC DNA]</scope>
</reference>
<evidence type="ECO:0000313" key="5">
    <source>
        <dbReference type="RefSeq" id="XP_027109528.1"/>
    </source>
</evidence>
<keyword evidence="1" id="KW-0378">Hydrolase</keyword>
<dbReference type="PANTHER" id="PTHR10492">
    <property type="match status" value="1"/>
</dbReference>
<comment type="similarity">
    <text evidence="1">Belongs to the helicase family.</text>
</comment>
<accession>A0A6P6W2G3</accession>
<protein>
    <recommendedName>
        <fullName evidence="1">ATP-dependent DNA helicase</fullName>
        <ecNumber evidence="1">5.6.2.3</ecNumber>
    </recommendedName>
</protein>
<name>A0A6P6W2G3_COFAR</name>
<keyword evidence="1" id="KW-0227">DNA damage</keyword>
<keyword evidence="4" id="KW-1185">Reference proteome</keyword>
<dbReference type="GO" id="GO:0016787">
    <property type="term" value="F:hydrolase activity"/>
    <property type="evidence" value="ECO:0007669"/>
    <property type="project" value="UniProtKB-KW"/>
</dbReference>
<keyword evidence="1" id="KW-0547">Nucleotide-binding</keyword>
<dbReference type="Proteomes" id="UP001652660">
    <property type="component" value="Chromosome 2e"/>
</dbReference>
<dbReference type="InterPro" id="IPR010285">
    <property type="entry name" value="DNA_helicase_pif1-like_DEAD"/>
</dbReference>
<keyword evidence="1" id="KW-0347">Helicase</keyword>
<gene>
    <name evidence="5" type="primary">LOC113729429</name>
</gene>
<keyword evidence="1" id="KW-0067">ATP-binding</keyword>
<dbReference type="GO" id="GO:0005524">
    <property type="term" value="F:ATP binding"/>
    <property type="evidence" value="ECO:0007669"/>
    <property type="project" value="UniProtKB-KW"/>
</dbReference>
<dbReference type="InterPro" id="IPR049163">
    <property type="entry name" value="Pif1-like_2B_dom"/>
</dbReference>
<dbReference type="Pfam" id="PF21530">
    <property type="entry name" value="Pif1_2B_dom"/>
    <property type="match status" value="1"/>
</dbReference>
<dbReference type="EC" id="5.6.2.3" evidence="1"/>
<comment type="catalytic activity">
    <reaction evidence="1">
        <text>ATP + H2O = ADP + phosphate + H(+)</text>
        <dbReference type="Rhea" id="RHEA:13065"/>
        <dbReference type="ChEBI" id="CHEBI:15377"/>
        <dbReference type="ChEBI" id="CHEBI:15378"/>
        <dbReference type="ChEBI" id="CHEBI:30616"/>
        <dbReference type="ChEBI" id="CHEBI:43474"/>
        <dbReference type="ChEBI" id="CHEBI:456216"/>
        <dbReference type="EC" id="5.6.2.3"/>
    </reaction>
</comment>
<dbReference type="SUPFAM" id="SSF52540">
    <property type="entry name" value="P-loop containing nucleoside triphosphate hydrolases"/>
    <property type="match status" value="1"/>
</dbReference>
<evidence type="ECO:0000259" key="2">
    <source>
        <dbReference type="Pfam" id="PF05970"/>
    </source>
</evidence>
<dbReference type="GO" id="GO:0043139">
    <property type="term" value="F:5'-3' DNA helicase activity"/>
    <property type="evidence" value="ECO:0007669"/>
    <property type="project" value="UniProtKB-EC"/>
</dbReference>
<proteinExistence type="inferred from homology"/>
<dbReference type="GO" id="GO:0006281">
    <property type="term" value="P:DNA repair"/>
    <property type="evidence" value="ECO:0007669"/>
    <property type="project" value="UniProtKB-KW"/>
</dbReference>
<evidence type="ECO:0000313" key="4">
    <source>
        <dbReference type="Proteomes" id="UP001652660"/>
    </source>
</evidence>
<dbReference type="OrthoDB" id="1934841at2759"/>
<dbReference type="Pfam" id="PF05970">
    <property type="entry name" value="PIF1"/>
    <property type="match status" value="1"/>
</dbReference>
<feature type="domain" description="DNA helicase Pif1-like DEAD-box helicase" evidence="2">
    <location>
        <begin position="2"/>
        <end position="92"/>
    </location>
</feature>
<sequence>MAKLILWDEASMAKKDTIEVFDRLLRNVMDSDLPFGGKNATKDQQIEASFVNSPLWSTLWKLILTKNMRAISDSHFSDFLLRIGEGREPEDEDGKISLSKDISIPFDNKVDSVSGFCIFGFERVSSDPYQITNRCILTPKNTCVDDINEIMIDRFPGQLFVYMSTDQTINERDQFDYEDFLNSLNPKGLPPHKLVLKEGCPIILLRNLNPAEGLCNGMRLICRQLKQHAICTEIAVGQHQGKRVLLPRIPFQTSDNEKNGVPFKRTQFPIRLCFAMMINKSQGQTLDRVGVYLREPVFSHG</sequence>